<name>A0AAV8A372_9EUKA</name>
<feature type="compositionally biased region" description="Low complexity" evidence="7">
    <location>
        <begin position="386"/>
        <end position="405"/>
    </location>
</feature>
<evidence type="ECO:0000256" key="6">
    <source>
        <dbReference type="ARBA" id="ARBA00022859"/>
    </source>
</evidence>
<evidence type="ECO:0000313" key="10">
    <source>
        <dbReference type="Proteomes" id="UP001146793"/>
    </source>
</evidence>
<dbReference type="GO" id="GO:0002376">
    <property type="term" value="P:immune system process"/>
    <property type="evidence" value="ECO:0007669"/>
    <property type="project" value="UniProtKB-KW"/>
</dbReference>
<feature type="domain" description="RZ-type" evidence="8">
    <location>
        <begin position="633"/>
        <end position="707"/>
    </location>
</feature>
<dbReference type="Pfam" id="PF20173">
    <property type="entry name" value="ZnF_RZ-type"/>
    <property type="match status" value="1"/>
</dbReference>
<dbReference type="GO" id="GO:0008270">
    <property type="term" value="F:zinc ion binding"/>
    <property type="evidence" value="ECO:0007669"/>
    <property type="project" value="UniProtKB-KW"/>
</dbReference>
<dbReference type="GO" id="GO:0016887">
    <property type="term" value="F:ATP hydrolysis activity"/>
    <property type="evidence" value="ECO:0007669"/>
    <property type="project" value="InterPro"/>
</dbReference>
<evidence type="ECO:0000256" key="1">
    <source>
        <dbReference type="ARBA" id="ARBA00004496"/>
    </source>
</evidence>
<keyword evidence="5" id="KW-0862">Zinc</keyword>
<gene>
    <name evidence="9" type="ORF">M0812_01146</name>
</gene>
<comment type="caution">
    <text evidence="9">The sequence shown here is derived from an EMBL/GenBank/DDBJ whole genome shotgun (WGS) entry which is preliminary data.</text>
</comment>
<keyword evidence="4" id="KW-0863">Zinc-finger</keyword>
<dbReference type="EMBL" id="JANTQA010000015">
    <property type="protein sequence ID" value="KAJ3448664.1"/>
    <property type="molecule type" value="Genomic_DNA"/>
</dbReference>
<dbReference type="PROSITE" id="PS51981">
    <property type="entry name" value="ZF_RZ"/>
    <property type="match status" value="1"/>
</dbReference>
<evidence type="ECO:0000256" key="4">
    <source>
        <dbReference type="ARBA" id="ARBA00022771"/>
    </source>
</evidence>
<sequence>MNIKPIFINILDLNKHLKYKIPIQFNIYNILQNFFISLNKEASNINSFTKTITTVSFSINEIFKYLLKLKKQNIKLIKQNYKNWNKLLLLNKYYYLLIKPLKSNKINKKRINKFINDLYNGYNLQDDNNTMIINLFRIIQNEINSVINPDEKNNMFAFDQTQYKVNDFVVCKNTKMIFLENDIIQFNNNQSQLKNKNKMSKNIDNIPNKPKNTQKFSFYKCPSCKENYNFIDQHFNKATKKRIKHEFSKREIIFNKSNIFLEEFGKSLFDMILFFNELNENTKSKKYLTEFFKIYLENSITNQSQKKDQITRKKFCCVIIRHIINSKKSHQNSQKLVKSLINSIIEQKHKYFKDLLGVILSIIEDNLMRKHQNGNLIQKENKSNHNDNNNMNKNKNNNNNNNNNNNETEIEIEIEMEIDNETEIENINKNNNNIIPSTGEIKNFKKLTTLKKIKDFSKLRILLTTKPEEIKKFDDILIKNQQLLLFVCKYYYKKGGKQYLFDKIKTHFTEKLKNYNLIQDFLSNSSPDSFVLDVDLDQKFTLVDVFQFVIVQNRKSNLKQYTSFYHKKKNILKLIYQNLSRFSTKVDNINIFRMALHTSEFIIKTRIEPFYSILQLYNTHSKNTIDRLKKCFFPSNISSYFINDFQNNMNHYWVCPNGHPYYVGECGRPTATNKCKICQANIGGHNHQELKGCRRATINDFQEPTGYSISDIIEKNLVEKFRNLSSISFRFLRLLLHLSILPGLLLDNNNNTVNHYFDNFCRIINKNFEKPKNKKSMLDKIIRHINNDLETLSKLLSIPIEQSSWYYHILLNRLKNPKTNNINKFQAINLFYKKKNGRNEFENEITDFVNAKQTIILDSIKEIEKKNSQQCQLMLDILNPNITKSWKYQFFENIDLDSFIVKYENSKDSIKKFKFINFYLKNWKTLHSLSLFQSSQLFLNSLINKYNGLINQTEARGITIKQFFKELKKTKNLDYYQRIQNGWIDLKTIWNFTFKNVKNLLNCQGTPLQFQKMVINESLPISFLLPMELDEHFCIIGLVTNLIDSHNDYIKKIKKFQKFENLGKKRILFNTKYYNQFNFNVFLNLNKNIFLDFIKDHYSKNTNLYFKLINDFLINFLTSYKGEHIELKMDNFVFRGSTLTDFQIFNSPIWKQKDISKNDSKILTKDLKKETALIKVKTVVEIIMTNLEGISLINVNTTQLPDQNLINFALHNLKLDKKFQQIGNISKTLNQLQLAHLLSLHKLLVNTLIDPIEAISTRFKTKLSHIQEKDLLKAIKKLNNQILLQHWKRLIFETIDDNTPSKSALKEFLQYLMEGEDLLAQDSISKHFPSSILMEHSVTAYQFYLKNLN</sequence>
<dbReference type="GO" id="GO:0005737">
    <property type="term" value="C:cytoplasm"/>
    <property type="evidence" value="ECO:0007669"/>
    <property type="project" value="UniProtKB-SubCell"/>
</dbReference>
<dbReference type="GO" id="GO:0004842">
    <property type="term" value="F:ubiquitin-protein transferase activity"/>
    <property type="evidence" value="ECO:0007669"/>
    <property type="project" value="InterPro"/>
</dbReference>
<dbReference type="PANTHER" id="PTHR22605">
    <property type="entry name" value="RZ-TYPE DOMAIN-CONTAINING PROTEIN"/>
    <property type="match status" value="1"/>
</dbReference>
<proteinExistence type="predicted"/>
<comment type="subcellular location">
    <subcellularLocation>
        <location evidence="1">Cytoplasm</location>
    </subcellularLocation>
</comment>
<reference evidence="9" key="1">
    <citation type="submission" date="2022-08" db="EMBL/GenBank/DDBJ databases">
        <title>Novel sulphate-reducing endosymbionts in the free-living metamonad Anaeramoeba.</title>
        <authorList>
            <person name="Jerlstrom-Hultqvist J."/>
            <person name="Cepicka I."/>
            <person name="Gallot-Lavallee L."/>
            <person name="Salas-Leiva D."/>
            <person name="Curtis B.A."/>
            <person name="Zahonova K."/>
            <person name="Pipaliya S."/>
            <person name="Dacks J."/>
            <person name="Roger A.J."/>
        </authorList>
    </citation>
    <scope>NUCLEOTIDE SEQUENCE</scope>
    <source>
        <strain evidence="9">Busselton2</strain>
    </source>
</reference>
<evidence type="ECO:0000313" key="9">
    <source>
        <dbReference type="EMBL" id="KAJ3448664.1"/>
    </source>
</evidence>
<dbReference type="InterPro" id="IPR031248">
    <property type="entry name" value="RNF213"/>
</dbReference>
<dbReference type="PANTHER" id="PTHR22605:SF16">
    <property type="entry name" value="E3 UBIQUITIN-PROTEIN LIGASE RNF213"/>
    <property type="match status" value="1"/>
</dbReference>
<keyword evidence="3" id="KW-0479">Metal-binding</keyword>
<organism evidence="9 10">
    <name type="scientific">Anaeramoeba flamelloides</name>
    <dbReference type="NCBI Taxonomy" id="1746091"/>
    <lineage>
        <taxon>Eukaryota</taxon>
        <taxon>Metamonada</taxon>
        <taxon>Anaeramoebidae</taxon>
        <taxon>Anaeramoeba</taxon>
    </lineage>
</organism>
<keyword evidence="6" id="KW-0391">Immunity</keyword>
<evidence type="ECO:0000256" key="2">
    <source>
        <dbReference type="ARBA" id="ARBA00022490"/>
    </source>
</evidence>
<accession>A0AAV8A372</accession>
<evidence type="ECO:0000259" key="8">
    <source>
        <dbReference type="PROSITE" id="PS51981"/>
    </source>
</evidence>
<protein>
    <submittedName>
        <fullName evidence="9">E3 ubiquitin-protein ligase rnf213-alpha</fullName>
    </submittedName>
</protein>
<evidence type="ECO:0000256" key="5">
    <source>
        <dbReference type="ARBA" id="ARBA00022833"/>
    </source>
</evidence>
<feature type="region of interest" description="Disordered" evidence="7">
    <location>
        <begin position="379"/>
        <end position="405"/>
    </location>
</feature>
<evidence type="ECO:0000256" key="3">
    <source>
        <dbReference type="ARBA" id="ARBA00022723"/>
    </source>
</evidence>
<evidence type="ECO:0000256" key="7">
    <source>
        <dbReference type="SAM" id="MobiDB-lite"/>
    </source>
</evidence>
<keyword evidence="2" id="KW-0963">Cytoplasm</keyword>
<dbReference type="Proteomes" id="UP001146793">
    <property type="component" value="Unassembled WGS sequence"/>
</dbReference>
<dbReference type="InterPro" id="IPR046439">
    <property type="entry name" value="ZF_RZ_dom"/>
</dbReference>